<evidence type="ECO:0000313" key="2">
    <source>
        <dbReference type="Proteomes" id="UP001145072"/>
    </source>
</evidence>
<evidence type="ECO:0008006" key="3">
    <source>
        <dbReference type="Google" id="ProtNLM"/>
    </source>
</evidence>
<organism evidence="1 2">
    <name type="scientific">Aquibacillus koreensis</name>
    <dbReference type="NCBI Taxonomy" id="279446"/>
    <lineage>
        <taxon>Bacteria</taxon>
        <taxon>Bacillati</taxon>
        <taxon>Bacillota</taxon>
        <taxon>Bacilli</taxon>
        <taxon>Bacillales</taxon>
        <taxon>Bacillaceae</taxon>
        <taxon>Aquibacillus</taxon>
    </lineage>
</organism>
<dbReference type="AlphaFoldDB" id="A0A9X4AIS7"/>
<dbReference type="EMBL" id="JAMQJZ010000002">
    <property type="protein sequence ID" value="MDC3419648.1"/>
    <property type="molecule type" value="Genomic_DNA"/>
</dbReference>
<dbReference type="RefSeq" id="WP_259866674.1">
    <property type="nucleotide sequence ID" value="NZ_JAMQJZ010000002.1"/>
</dbReference>
<sequence>MKKYAVFIGIIIFLGMTVGCSEKQEQFDGKNINFEVESNTIEITNETGFSLENISLKISDPFDTVKSNNNNNTERETIIFIEELKFESNETKEISIPFTLKGSMELDFKGNRVKGNNKVPFHIVGSLMALVSNPNQIEIKY</sequence>
<name>A0A9X4AIS7_9BACI</name>
<accession>A0A9X4AIS7</accession>
<dbReference type="PROSITE" id="PS51257">
    <property type="entry name" value="PROKAR_LIPOPROTEIN"/>
    <property type="match status" value="1"/>
</dbReference>
<keyword evidence="2" id="KW-1185">Reference proteome</keyword>
<dbReference type="Proteomes" id="UP001145072">
    <property type="component" value="Unassembled WGS sequence"/>
</dbReference>
<comment type="caution">
    <text evidence="1">The sequence shown here is derived from an EMBL/GenBank/DDBJ whole genome shotgun (WGS) entry which is preliminary data.</text>
</comment>
<evidence type="ECO:0000313" key="1">
    <source>
        <dbReference type="EMBL" id="MDC3419648.1"/>
    </source>
</evidence>
<reference evidence="1" key="1">
    <citation type="submission" date="2022-06" db="EMBL/GenBank/DDBJ databases">
        <title>Aquibacillus sp. a new bacterium isolated from soil saline samples.</title>
        <authorList>
            <person name="Galisteo C."/>
            <person name="De La Haba R."/>
            <person name="Sanchez-Porro C."/>
            <person name="Ventosa A."/>
        </authorList>
    </citation>
    <scope>NUCLEOTIDE SEQUENCE</scope>
    <source>
        <strain evidence="1">JCM 12387</strain>
    </source>
</reference>
<gene>
    <name evidence="1" type="ORF">NC661_04620</name>
</gene>
<protein>
    <recommendedName>
        <fullName evidence="3">Lipoprotein</fullName>
    </recommendedName>
</protein>
<proteinExistence type="predicted"/>